<name>A0A1G6HLE1_9GAMM</name>
<gene>
    <name evidence="2" type="ORF">SAMN05421732_10264</name>
</gene>
<dbReference type="PROSITE" id="PS51257">
    <property type="entry name" value="PROKAR_LIPOPROTEIN"/>
    <property type="match status" value="1"/>
</dbReference>
<dbReference type="STRING" id="1226327.SAMN05421732_10264"/>
<accession>A0A1G6HLE1</accession>
<keyword evidence="3" id="KW-1185">Reference proteome</keyword>
<dbReference type="NCBIfam" id="NF047539">
    <property type="entry name" value="XAC2610_fam"/>
    <property type="match status" value="1"/>
</dbReference>
<dbReference type="OrthoDB" id="6704945at2"/>
<dbReference type="EMBL" id="FMYO01000002">
    <property type="protein sequence ID" value="SDB94715.1"/>
    <property type="molecule type" value="Genomic_DNA"/>
</dbReference>
<feature type="signal peptide" evidence="1">
    <location>
        <begin position="1"/>
        <end position="20"/>
    </location>
</feature>
<protein>
    <submittedName>
        <fullName evidence="2">Uncharacterized protein</fullName>
    </submittedName>
</protein>
<evidence type="ECO:0000256" key="1">
    <source>
        <dbReference type="SAM" id="SignalP"/>
    </source>
</evidence>
<proteinExistence type="predicted"/>
<organism evidence="2 3">
    <name type="scientific">Acinetobacter kookii</name>
    <dbReference type="NCBI Taxonomy" id="1226327"/>
    <lineage>
        <taxon>Bacteria</taxon>
        <taxon>Pseudomonadati</taxon>
        <taxon>Pseudomonadota</taxon>
        <taxon>Gammaproteobacteria</taxon>
        <taxon>Moraxellales</taxon>
        <taxon>Moraxellaceae</taxon>
        <taxon>Acinetobacter</taxon>
    </lineage>
</organism>
<dbReference type="RefSeq" id="WP_092819028.1">
    <property type="nucleotide sequence ID" value="NZ_BAABKJ010000001.1"/>
</dbReference>
<dbReference type="Proteomes" id="UP000243468">
    <property type="component" value="Unassembled WGS sequence"/>
</dbReference>
<evidence type="ECO:0000313" key="3">
    <source>
        <dbReference type="Proteomes" id="UP000243468"/>
    </source>
</evidence>
<dbReference type="InterPro" id="IPR058087">
    <property type="entry name" value="XAC2610_dom"/>
</dbReference>
<reference evidence="3" key="1">
    <citation type="submission" date="2016-09" db="EMBL/GenBank/DDBJ databases">
        <authorList>
            <person name="Varghese N."/>
            <person name="Submissions S."/>
        </authorList>
    </citation>
    <scope>NUCLEOTIDE SEQUENCE [LARGE SCALE GENOMIC DNA]</scope>
    <source>
        <strain evidence="3">ANC 4667</strain>
    </source>
</reference>
<sequence>MKTQILLCLTTLSFACLSFAEIVPATRTDHLKPFTNVRVSMQRMLRSDDGRYFLDLYAGIWNPHGKLHDLNEQKTVAFKGLQKGDQLNLKSVSVNGEVTASEQYQLNGNLNANTGQMSSVLITAKNNESIPIQFGPAFTAVEKPLFIFKFYGLENAQQPYGRALKQVEVWNKTTNTVVQSLSGFTAYPKSIGYMDINLDGYYDIVLSDTSNERKIEDKRFIYWMYNPKTHQFQRSPQLENIAGFPAIQGEKQQIDFGYGQVYQVKDGLLSRVEDN</sequence>
<keyword evidence="1" id="KW-0732">Signal</keyword>
<feature type="chain" id="PRO_5017300313" evidence="1">
    <location>
        <begin position="21"/>
        <end position="275"/>
    </location>
</feature>
<evidence type="ECO:0000313" key="2">
    <source>
        <dbReference type="EMBL" id="SDB94715.1"/>
    </source>
</evidence>
<dbReference type="AlphaFoldDB" id="A0A1G6HLE1"/>